<dbReference type="AlphaFoldDB" id="A0A7J6EHS4"/>
<gene>
    <name evidence="1" type="ORF">F8388_008495</name>
</gene>
<sequence length="71" mass="8011">MGITDEFRPLPWKNLPLENDLFITTGFLTLIETPFLLSFFSIEHSSSSSSSSSSSLPWLRISAMDTRFRPG</sequence>
<reference evidence="1 2" key="1">
    <citation type="journal article" date="2020" name="bioRxiv">
        <title>Sequence and annotation of 42 cannabis genomes reveals extensive copy number variation in cannabinoid synthesis and pathogen resistance genes.</title>
        <authorList>
            <person name="Mckernan K.J."/>
            <person name="Helbert Y."/>
            <person name="Kane L.T."/>
            <person name="Ebling H."/>
            <person name="Zhang L."/>
            <person name="Liu B."/>
            <person name="Eaton Z."/>
            <person name="Mclaughlin S."/>
            <person name="Kingan S."/>
            <person name="Baybayan P."/>
            <person name="Concepcion G."/>
            <person name="Jordan M."/>
            <person name="Riva A."/>
            <person name="Barbazuk W."/>
            <person name="Harkins T."/>
        </authorList>
    </citation>
    <scope>NUCLEOTIDE SEQUENCE [LARGE SCALE GENOMIC DNA]</scope>
    <source>
        <strain evidence="2">cv. Jamaican Lion 4</strain>
        <tissue evidence="1">Leaf</tissue>
    </source>
</reference>
<accession>A0A7J6EHS4</accession>
<dbReference type="EMBL" id="JAATIP010000229">
    <property type="protein sequence ID" value="KAF4357987.1"/>
    <property type="molecule type" value="Genomic_DNA"/>
</dbReference>
<dbReference type="Proteomes" id="UP000525078">
    <property type="component" value="Unassembled WGS sequence"/>
</dbReference>
<comment type="caution">
    <text evidence="1">The sequence shown here is derived from an EMBL/GenBank/DDBJ whole genome shotgun (WGS) entry which is preliminary data.</text>
</comment>
<evidence type="ECO:0000313" key="1">
    <source>
        <dbReference type="EMBL" id="KAF4357987.1"/>
    </source>
</evidence>
<protein>
    <submittedName>
        <fullName evidence="1">Uncharacterized protein</fullName>
    </submittedName>
</protein>
<name>A0A7J6EHS4_CANSA</name>
<organism evidence="1 2">
    <name type="scientific">Cannabis sativa</name>
    <name type="common">Hemp</name>
    <name type="synonym">Marijuana</name>
    <dbReference type="NCBI Taxonomy" id="3483"/>
    <lineage>
        <taxon>Eukaryota</taxon>
        <taxon>Viridiplantae</taxon>
        <taxon>Streptophyta</taxon>
        <taxon>Embryophyta</taxon>
        <taxon>Tracheophyta</taxon>
        <taxon>Spermatophyta</taxon>
        <taxon>Magnoliopsida</taxon>
        <taxon>eudicotyledons</taxon>
        <taxon>Gunneridae</taxon>
        <taxon>Pentapetalae</taxon>
        <taxon>rosids</taxon>
        <taxon>fabids</taxon>
        <taxon>Rosales</taxon>
        <taxon>Cannabaceae</taxon>
        <taxon>Cannabis</taxon>
    </lineage>
</organism>
<proteinExistence type="predicted"/>
<evidence type="ECO:0000313" key="2">
    <source>
        <dbReference type="Proteomes" id="UP000525078"/>
    </source>
</evidence>